<sequence length="281" mass="30432">MTLLLNDMTSRLAAAGIESPRLEARLLLGAACGISADEAVLLRRELTAGERERLDSMLRERLAHKPMDKILGRRGFYKYEFNVSEKVLSPRPDTEIIVEQALKLLDGAITQNIADFGTGSGCILLSLLAENKLWHGQGIDRSAEALQIAAQNARELGLEAQVSWLKASWFDDNLASALRLPLDMLVSNPPYIPVADIPALAPEVKDYDPLSALDGGADGLDHYRQIASLAPALLKTGGWVVLEVGVGQAEDVSRIFAGSGLQPFKIVPDLAGIDRCVILKK</sequence>
<feature type="binding site" evidence="5">
    <location>
        <begin position="117"/>
        <end position="121"/>
    </location>
    <ligand>
        <name>S-adenosyl-L-methionine</name>
        <dbReference type="ChEBI" id="CHEBI:59789"/>
    </ligand>
</feature>
<evidence type="ECO:0000256" key="1">
    <source>
        <dbReference type="ARBA" id="ARBA00022603"/>
    </source>
</evidence>
<dbReference type="NCBIfam" id="TIGR03534">
    <property type="entry name" value="RF_mod_PrmC"/>
    <property type="match status" value="1"/>
</dbReference>
<dbReference type="EC" id="2.1.1.297" evidence="5"/>
<dbReference type="NCBIfam" id="TIGR00536">
    <property type="entry name" value="hemK_fam"/>
    <property type="match status" value="1"/>
</dbReference>
<evidence type="ECO:0000313" key="8">
    <source>
        <dbReference type="EMBL" id="HIU54154.1"/>
    </source>
</evidence>
<dbReference type="Pfam" id="PF17827">
    <property type="entry name" value="PrmC_N"/>
    <property type="match status" value="1"/>
</dbReference>
<dbReference type="HAMAP" id="MF_02126">
    <property type="entry name" value="RF_methyltr_PrmC"/>
    <property type="match status" value="1"/>
</dbReference>
<accession>A0A9D1SBD1</accession>
<evidence type="ECO:0000256" key="2">
    <source>
        <dbReference type="ARBA" id="ARBA00022679"/>
    </source>
</evidence>
<dbReference type="EMBL" id="DVNC01000061">
    <property type="protein sequence ID" value="HIU54154.1"/>
    <property type="molecule type" value="Genomic_DNA"/>
</dbReference>
<dbReference type="Gene3D" id="3.40.50.150">
    <property type="entry name" value="Vaccinia Virus protein VP39"/>
    <property type="match status" value="1"/>
</dbReference>
<evidence type="ECO:0000256" key="4">
    <source>
        <dbReference type="ARBA" id="ARBA00048391"/>
    </source>
</evidence>
<evidence type="ECO:0000256" key="3">
    <source>
        <dbReference type="ARBA" id="ARBA00022691"/>
    </source>
</evidence>
<dbReference type="PROSITE" id="PS00092">
    <property type="entry name" value="N6_MTASE"/>
    <property type="match status" value="1"/>
</dbReference>
<keyword evidence="2 5" id="KW-0808">Transferase</keyword>
<feature type="domain" description="Release factor glutamine methyltransferase N-terminal" evidence="7">
    <location>
        <begin position="4"/>
        <end position="72"/>
    </location>
</feature>
<dbReference type="InterPro" id="IPR019874">
    <property type="entry name" value="RF_methyltr_PrmC"/>
</dbReference>
<dbReference type="InterPro" id="IPR002052">
    <property type="entry name" value="DNA_methylase_N6_adenine_CS"/>
</dbReference>
<dbReference type="InterPro" id="IPR029063">
    <property type="entry name" value="SAM-dependent_MTases_sf"/>
</dbReference>
<dbReference type="PANTHER" id="PTHR18895">
    <property type="entry name" value="HEMK METHYLTRANSFERASE"/>
    <property type="match status" value="1"/>
</dbReference>
<dbReference type="SUPFAM" id="SSF53335">
    <property type="entry name" value="S-adenosyl-L-methionine-dependent methyltransferases"/>
    <property type="match status" value="1"/>
</dbReference>
<protein>
    <recommendedName>
        <fullName evidence="5">Release factor glutamine methyltransferase</fullName>
        <shortName evidence="5">RF MTase</shortName>
        <ecNumber evidence="5">2.1.1.297</ecNumber>
    </recommendedName>
    <alternativeName>
        <fullName evidence="5">N5-glutamine methyltransferase PrmC</fullName>
    </alternativeName>
    <alternativeName>
        <fullName evidence="5">Protein-(glutamine-N5) MTase PrmC</fullName>
    </alternativeName>
    <alternativeName>
        <fullName evidence="5">Protein-glutamine N-methyltransferase PrmC</fullName>
    </alternativeName>
</protein>
<dbReference type="AlphaFoldDB" id="A0A9D1SBD1"/>
<dbReference type="GO" id="GO:0102559">
    <property type="term" value="F:peptide chain release factor N(5)-glutamine methyltransferase activity"/>
    <property type="evidence" value="ECO:0007669"/>
    <property type="project" value="UniProtKB-EC"/>
</dbReference>
<dbReference type="Gene3D" id="1.10.8.10">
    <property type="entry name" value="DNA helicase RuvA subunit, C-terminal domain"/>
    <property type="match status" value="1"/>
</dbReference>
<feature type="binding site" evidence="5">
    <location>
        <position position="188"/>
    </location>
    <ligand>
        <name>S-adenosyl-L-methionine</name>
        <dbReference type="ChEBI" id="CHEBI:59789"/>
    </ligand>
</feature>
<comment type="caution">
    <text evidence="8">The sequence shown here is derived from an EMBL/GenBank/DDBJ whole genome shotgun (WGS) entry which is preliminary data.</text>
</comment>
<dbReference type="PANTHER" id="PTHR18895:SF74">
    <property type="entry name" value="MTRF1L RELEASE FACTOR GLUTAMINE METHYLTRANSFERASE"/>
    <property type="match status" value="1"/>
</dbReference>
<dbReference type="Pfam" id="PF05175">
    <property type="entry name" value="MTS"/>
    <property type="match status" value="1"/>
</dbReference>
<organism evidence="8 9">
    <name type="scientific">Candidatus Scatocola faecipullorum</name>
    <dbReference type="NCBI Taxonomy" id="2840917"/>
    <lineage>
        <taxon>Bacteria</taxon>
        <taxon>Pseudomonadati</taxon>
        <taxon>Pseudomonadota</taxon>
        <taxon>Alphaproteobacteria</taxon>
        <taxon>Rhodospirillales</taxon>
        <taxon>Rhodospirillaceae</taxon>
        <taxon>Rhodospirillaceae incertae sedis</taxon>
        <taxon>Candidatus Scatocola</taxon>
    </lineage>
</organism>
<evidence type="ECO:0000313" key="9">
    <source>
        <dbReference type="Proteomes" id="UP000824107"/>
    </source>
</evidence>
<dbReference type="GO" id="GO:0032259">
    <property type="term" value="P:methylation"/>
    <property type="evidence" value="ECO:0007669"/>
    <property type="project" value="UniProtKB-KW"/>
</dbReference>
<evidence type="ECO:0000256" key="5">
    <source>
        <dbReference type="HAMAP-Rule" id="MF_02126"/>
    </source>
</evidence>
<feature type="binding site" evidence="5">
    <location>
        <position position="169"/>
    </location>
    <ligand>
        <name>S-adenosyl-L-methionine</name>
        <dbReference type="ChEBI" id="CHEBI:59789"/>
    </ligand>
</feature>
<dbReference type="InterPro" id="IPR040758">
    <property type="entry name" value="PrmC_N"/>
</dbReference>
<feature type="binding site" evidence="5">
    <location>
        <begin position="188"/>
        <end position="191"/>
    </location>
    <ligand>
        <name>substrate</name>
    </ligand>
</feature>
<gene>
    <name evidence="5 8" type="primary">prmC</name>
    <name evidence="8" type="ORF">IAD20_08770</name>
</gene>
<evidence type="ECO:0000259" key="6">
    <source>
        <dbReference type="Pfam" id="PF05175"/>
    </source>
</evidence>
<dbReference type="InterPro" id="IPR050320">
    <property type="entry name" value="N5-glutamine_MTase"/>
</dbReference>
<feature type="binding site" evidence="5">
    <location>
        <position position="140"/>
    </location>
    <ligand>
        <name>S-adenosyl-L-methionine</name>
        <dbReference type="ChEBI" id="CHEBI:59789"/>
    </ligand>
</feature>
<keyword evidence="3 5" id="KW-0949">S-adenosyl-L-methionine</keyword>
<feature type="domain" description="Methyltransferase small" evidence="6">
    <location>
        <begin position="103"/>
        <end position="191"/>
    </location>
</feature>
<reference evidence="8" key="1">
    <citation type="submission" date="2020-10" db="EMBL/GenBank/DDBJ databases">
        <authorList>
            <person name="Gilroy R."/>
        </authorList>
    </citation>
    <scope>NUCLEOTIDE SEQUENCE</scope>
    <source>
        <strain evidence="8">ChiW3-316</strain>
    </source>
</reference>
<comment type="catalytic activity">
    <reaction evidence="4 5">
        <text>L-glutaminyl-[peptide chain release factor] + S-adenosyl-L-methionine = N(5)-methyl-L-glutaminyl-[peptide chain release factor] + S-adenosyl-L-homocysteine + H(+)</text>
        <dbReference type="Rhea" id="RHEA:42896"/>
        <dbReference type="Rhea" id="RHEA-COMP:10271"/>
        <dbReference type="Rhea" id="RHEA-COMP:10272"/>
        <dbReference type="ChEBI" id="CHEBI:15378"/>
        <dbReference type="ChEBI" id="CHEBI:30011"/>
        <dbReference type="ChEBI" id="CHEBI:57856"/>
        <dbReference type="ChEBI" id="CHEBI:59789"/>
        <dbReference type="ChEBI" id="CHEBI:61891"/>
        <dbReference type="EC" id="2.1.1.297"/>
    </reaction>
</comment>
<comment type="function">
    <text evidence="5">Methylates the class 1 translation termination release factors RF1/PrfA and RF2/PrfB on the glutamine residue of the universally conserved GGQ motif.</text>
</comment>
<proteinExistence type="inferred from homology"/>
<evidence type="ECO:0000259" key="7">
    <source>
        <dbReference type="Pfam" id="PF17827"/>
    </source>
</evidence>
<dbReference type="Proteomes" id="UP000824107">
    <property type="component" value="Unassembled WGS sequence"/>
</dbReference>
<name>A0A9D1SBD1_9PROT</name>
<dbReference type="InterPro" id="IPR007848">
    <property type="entry name" value="Small_mtfrase_dom"/>
</dbReference>
<reference evidence="8" key="2">
    <citation type="journal article" date="2021" name="PeerJ">
        <title>Extensive microbial diversity within the chicken gut microbiome revealed by metagenomics and culture.</title>
        <authorList>
            <person name="Gilroy R."/>
            <person name="Ravi A."/>
            <person name="Getino M."/>
            <person name="Pursley I."/>
            <person name="Horton D.L."/>
            <person name="Alikhan N.F."/>
            <person name="Baker D."/>
            <person name="Gharbi K."/>
            <person name="Hall N."/>
            <person name="Watson M."/>
            <person name="Adriaenssens E.M."/>
            <person name="Foster-Nyarko E."/>
            <person name="Jarju S."/>
            <person name="Secka A."/>
            <person name="Antonio M."/>
            <person name="Oren A."/>
            <person name="Chaudhuri R.R."/>
            <person name="La Ragione R."/>
            <person name="Hildebrand F."/>
            <person name="Pallen M.J."/>
        </authorList>
    </citation>
    <scope>NUCLEOTIDE SEQUENCE</scope>
    <source>
        <strain evidence="8">ChiW3-316</strain>
    </source>
</reference>
<comment type="similarity">
    <text evidence="5">Belongs to the protein N5-glutamine methyltransferase family. PrmC subfamily.</text>
</comment>
<dbReference type="InterPro" id="IPR004556">
    <property type="entry name" value="HemK-like"/>
</dbReference>
<keyword evidence="1 5" id="KW-0489">Methyltransferase</keyword>
<dbReference type="CDD" id="cd02440">
    <property type="entry name" value="AdoMet_MTases"/>
    <property type="match status" value="1"/>
</dbReference>
<dbReference type="GO" id="GO:0003676">
    <property type="term" value="F:nucleic acid binding"/>
    <property type="evidence" value="ECO:0007669"/>
    <property type="project" value="InterPro"/>
</dbReference>